<dbReference type="SUPFAM" id="SSF52151">
    <property type="entry name" value="FabD/lysophospholipase-like"/>
    <property type="match status" value="1"/>
</dbReference>
<dbReference type="CDD" id="cd07205">
    <property type="entry name" value="Pat_PNPLA6_PNPLA7_NTE1_like"/>
    <property type="match status" value="1"/>
</dbReference>
<evidence type="ECO:0000256" key="4">
    <source>
        <dbReference type="PROSITE-ProRule" id="PRU01161"/>
    </source>
</evidence>
<comment type="caution">
    <text evidence="7">The sequence shown here is derived from an EMBL/GenBank/DDBJ whole genome shotgun (WGS) entry which is preliminary data.</text>
</comment>
<feature type="signal peptide" evidence="5">
    <location>
        <begin position="1"/>
        <end position="32"/>
    </location>
</feature>
<dbReference type="RefSeq" id="WP_189358269.1">
    <property type="nucleotide sequence ID" value="NZ_BMYU01000009.1"/>
</dbReference>
<name>A0ABQ2Y2B5_9BURK</name>
<dbReference type="Pfam" id="PF01734">
    <property type="entry name" value="Patatin"/>
    <property type="match status" value="1"/>
</dbReference>
<evidence type="ECO:0000256" key="2">
    <source>
        <dbReference type="ARBA" id="ARBA00022963"/>
    </source>
</evidence>
<keyword evidence="8" id="KW-1185">Reference proteome</keyword>
<dbReference type="InterPro" id="IPR016035">
    <property type="entry name" value="Acyl_Trfase/lysoPLipase"/>
</dbReference>
<proteinExistence type="predicted"/>
<feature type="active site" description="Proton acceptor" evidence="4">
    <location>
        <position position="228"/>
    </location>
</feature>
<keyword evidence="1 4" id="KW-0378">Hydrolase</keyword>
<feature type="short sequence motif" description="GXGXXG" evidence="4">
    <location>
        <begin position="53"/>
        <end position="58"/>
    </location>
</feature>
<sequence>MNLRSGKLQFFRKVLLCCTGFLFLLPAVTAQAESLTVQHSIKKHPKVCLALSGGGARGFAHIGVLKKLEEMRIPVDCIAGTSMGAVIGGLYASGLSASEIEKRLAQTKLNDVALDRVDRRIQPQSIREEDEQYPLGATLGVSANGVRLPAGVVQANQFQELIQNWTSHLAPDLPFDRLPIPFRAVATDLETGQMVVFDKGPLHKAIRASMAAPGVFAPTEIDGRLLADGGLVKNLPVDIAREMGADVIIAVNIGTPLLPRDKLQTLFSVSQQMINILTEQNVEAQKKLIIAGNDILIEPDLGDIGFMDFGRARDAIQIGENAAIRKQAFLSALAVPEYVHNVNARVRENTMLRPVQISFVEIENDAAIPVDDIRRQLGISTGEFYVADDINRKLTELNSRREFDSISHELVQKGDEYGVKIKTKGKNWGPHFLRFGLSLSSGFDGAGGYRLQVGHRRPWLTEGGLEWRNDAEFGNVLKLRSELRQPLYEREGMYLAPFAEFSDSSLNYYREDVRLAEYSLRTERAGIELAIPLGVRSTLGEARIGLNFNSYRVSPKLGGILIGSANDPTITSISNALPQATLQQFGLKTGFVIDQLSDPAFPREGYKVESSLFIGLDGSHQKFQELSASGLWAASRGNHSLNLKISAAGLFQSDTSQARGVGSFLGGFQKLTAYQQDQFVGNYMLYGSATYLLRAVNFEMAGQSLFLGTSVEAGQAWNERKEYSPNNMRKSISVFTGVNSFLGPLYLGFAVGQNGAKNIFFQLGKQTDPLH</sequence>
<dbReference type="EMBL" id="BMYU01000009">
    <property type="protein sequence ID" value="GGX50809.1"/>
    <property type="molecule type" value="Genomic_DNA"/>
</dbReference>
<dbReference type="PROSITE" id="PS51635">
    <property type="entry name" value="PNPLA"/>
    <property type="match status" value="1"/>
</dbReference>
<dbReference type="Proteomes" id="UP000653343">
    <property type="component" value="Unassembled WGS sequence"/>
</dbReference>
<keyword evidence="3 4" id="KW-0443">Lipid metabolism</keyword>
<evidence type="ECO:0000256" key="5">
    <source>
        <dbReference type="SAM" id="SignalP"/>
    </source>
</evidence>
<keyword evidence="5" id="KW-0732">Signal</keyword>
<dbReference type="InterPro" id="IPR002641">
    <property type="entry name" value="PNPLA_dom"/>
</dbReference>
<feature type="short sequence motif" description="GXSXG" evidence="4">
    <location>
        <begin position="80"/>
        <end position="84"/>
    </location>
</feature>
<evidence type="ECO:0000256" key="3">
    <source>
        <dbReference type="ARBA" id="ARBA00023098"/>
    </source>
</evidence>
<keyword evidence="2 4" id="KW-0442">Lipid degradation</keyword>
<evidence type="ECO:0000259" key="6">
    <source>
        <dbReference type="PROSITE" id="PS51635"/>
    </source>
</evidence>
<dbReference type="Gene3D" id="3.40.1090.10">
    <property type="entry name" value="Cytosolic phospholipase A2 catalytic domain"/>
    <property type="match status" value="2"/>
</dbReference>
<evidence type="ECO:0000313" key="7">
    <source>
        <dbReference type="EMBL" id="GGX50809.1"/>
    </source>
</evidence>
<organism evidence="7 8">
    <name type="scientific">Undibacterium squillarum</name>
    <dbReference type="NCBI Taxonomy" id="1131567"/>
    <lineage>
        <taxon>Bacteria</taxon>
        <taxon>Pseudomonadati</taxon>
        <taxon>Pseudomonadota</taxon>
        <taxon>Betaproteobacteria</taxon>
        <taxon>Burkholderiales</taxon>
        <taxon>Oxalobacteraceae</taxon>
        <taxon>Undibacterium</taxon>
    </lineage>
</organism>
<feature type="chain" id="PRO_5047325145" evidence="5">
    <location>
        <begin position="33"/>
        <end position="771"/>
    </location>
</feature>
<protein>
    <submittedName>
        <fullName evidence="7">OMP85 family outer membrane protein</fullName>
    </submittedName>
</protein>
<feature type="active site" description="Nucleophile" evidence="4">
    <location>
        <position position="82"/>
    </location>
</feature>
<dbReference type="Gene3D" id="2.40.160.50">
    <property type="entry name" value="membrane protein fhac: a member of the omp85/tpsb transporter family"/>
    <property type="match status" value="1"/>
</dbReference>
<evidence type="ECO:0000256" key="1">
    <source>
        <dbReference type="ARBA" id="ARBA00022801"/>
    </source>
</evidence>
<accession>A0ABQ2Y2B5</accession>
<reference evidence="8" key="1">
    <citation type="journal article" date="2019" name="Int. J. Syst. Evol. Microbiol.">
        <title>The Global Catalogue of Microorganisms (GCM) 10K type strain sequencing project: providing services to taxonomists for standard genome sequencing and annotation.</title>
        <authorList>
            <consortium name="The Broad Institute Genomics Platform"/>
            <consortium name="The Broad Institute Genome Sequencing Center for Infectious Disease"/>
            <person name="Wu L."/>
            <person name="Ma J."/>
        </authorList>
    </citation>
    <scope>NUCLEOTIDE SEQUENCE [LARGE SCALE GENOMIC DNA]</scope>
    <source>
        <strain evidence="8">KCTC 23917</strain>
    </source>
</reference>
<dbReference type="PANTHER" id="PTHR14226">
    <property type="entry name" value="NEUROPATHY TARGET ESTERASE/SWISS CHEESE D.MELANOGASTER"/>
    <property type="match status" value="1"/>
</dbReference>
<dbReference type="PANTHER" id="PTHR14226:SF29">
    <property type="entry name" value="NEUROPATHY TARGET ESTERASE SWS"/>
    <property type="match status" value="1"/>
</dbReference>
<dbReference type="InterPro" id="IPR050301">
    <property type="entry name" value="NTE"/>
</dbReference>
<gene>
    <name evidence="7" type="ORF">GCM10010946_31960</name>
</gene>
<feature type="short sequence motif" description="DGA/G" evidence="4">
    <location>
        <begin position="228"/>
        <end position="230"/>
    </location>
</feature>
<feature type="domain" description="PNPLA" evidence="6">
    <location>
        <begin position="49"/>
        <end position="241"/>
    </location>
</feature>
<evidence type="ECO:0000313" key="8">
    <source>
        <dbReference type="Proteomes" id="UP000653343"/>
    </source>
</evidence>